<protein>
    <submittedName>
        <fullName evidence="1">Uncharacterized protein</fullName>
    </submittedName>
</protein>
<organism evidence="1 2">
    <name type="scientific">Candidatus Avelusimicrobium gallicola</name>
    <dbReference type="NCBI Taxonomy" id="2562704"/>
    <lineage>
        <taxon>Bacteria</taxon>
        <taxon>Pseudomonadati</taxon>
        <taxon>Elusimicrobiota</taxon>
        <taxon>Elusimicrobia</taxon>
        <taxon>Elusimicrobiales</taxon>
        <taxon>Elusimicrobiaceae</taxon>
        <taxon>Candidatus Avelusimicrobium</taxon>
    </lineage>
</organism>
<dbReference type="EMBL" id="SUVG01000008">
    <property type="protein sequence ID" value="MBE6421841.1"/>
    <property type="molecule type" value="Genomic_DNA"/>
</dbReference>
<accession>A0A928HGK0</accession>
<evidence type="ECO:0000313" key="1">
    <source>
        <dbReference type="EMBL" id="MBE6421841.1"/>
    </source>
</evidence>
<reference evidence="1" key="1">
    <citation type="submission" date="2019-04" db="EMBL/GenBank/DDBJ databases">
        <title>Evolution of Biomass-Degrading Anaerobic Consortia Revealed by Metagenomics.</title>
        <authorList>
            <person name="Peng X."/>
        </authorList>
    </citation>
    <scope>NUCLEOTIDE SEQUENCE</scope>
    <source>
        <strain evidence="1">SIG66</strain>
    </source>
</reference>
<name>A0A928HGK0_9BACT</name>
<dbReference type="Proteomes" id="UP000725649">
    <property type="component" value="Unassembled WGS sequence"/>
</dbReference>
<sequence length="394" mass="44090">MSVIINGKRYVAAWLNGKRYDKGYFNGKLVLVTPDNNAYLMAADTVHLRVNNADLLAYDIVPQVVHKLPTDLGALPFKVSFEVHSDLIGEGLCYLFDFGGLLDCKSHYGTLAFRFNWQEKPDWQFVQKEAIVDGWNKVELVSEGGIIRLKVNGYSWVLLDSTVKQEVMPIVNNGLKRTGNIISGTGTNTHVAMLKEIVYWGALDSWKIEVKYTHKDGGGGYPSIFGPYSGSLRNCPELEIDTAKGNQLYANLCASSTSPLNGGSYVEEYLVDGKTYYFVLEFTGTKYLLRVSEDKLTWREHILYEGAVKLYNATSGTNLMLNLLNSRISDGTRYSMGSIDLSELRVTVNDGNSIRQLEMEEVYPVSYPPFTVGALTVKQDWEKLTNFKAITLGE</sequence>
<gene>
    <name evidence="1" type="ORF">E7027_06955</name>
</gene>
<evidence type="ECO:0000313" key="2">
    <source>
        <dbReference type="Proteomes" id="UP000725649"/>
    </source>
</evidence>
<comment type="caution">
    <text evidence="1">The sequence shown here is derived from an EMBL/GenBank/DDBJ whole genome shotgun (WGS) entry which is preliminary data.</text>
</comment>
<proteinExistence type="predicted"/>
<dbReference type="AlphaFoldDB" id="A0A928HGK0"/>